<name>B8KUA8_9GAMM</name>
<keyword evidence="3" id="KW-1185">Reference proteome</keyword>
<evidence type="ECO:0000259" key="1">
    <source>
        <dbReference type="Pfam" id="PF01370"/>
    </source>
</evidence>
<dbReference type="AlphaFoldDB" id="B8KUA8"/>
<dbReference type="EMBL" id="DS999411">
    <property type="protein sequence ID" value="EED36156.1"/>
    <property type="molecule type" value="Genomic_DNA"/>
</dbReference>
<dbReference type="InterPro" id="IPR051783">
    <property type="entry name" value="NAD(P)-dependent_oxidoreduct"/>
</dbReference>
<dbReference type="eggNOG" id="COG0451">
    <property type="taxonomic scope" value="Bacteria"/>
</dbReference>
<accession>B8KUA8</accession>
<dbReference type="HOGENOM" id="CLU_007383_11_2_6"/>
<protein>
    <submittedName>
        <fullName evidence="2">ActC family protein</fullName>
    </submittedName>
</protein>
<dbReference type="OrthoDB" id="9808276at2"/>
<proteinExistence type="predicted"/>
<dbReference type="PANTHER" id="PTHR48079:SF6">
    <property type="entry name" value="NAD(P)-BINDING DOMAIN-CONTAINING PROTEIN-RELATED"/>
    <property type="match status" value="1"/>
</dbReference>
<organism evidence="2 3">
    <name type="scientific">Luminiphilus syltensis NOR5-1B</name>
    <dbReference type="NCBI Taxonomy" id="565045"/>
    <lineage>
        <taxon>Bacteria</taxon>
        <taxon>Pseudomonadati</taxon>
        <taxon>Pseudomonadota</taxon>
        <taxon>Gammaproteobacteria</taxon>
        <taxon>Cellvibrionales</taxon>
        <taxon>Halieaceae</taxon>
        <taxon>Luminiphilus</taxon>
    </lineage>
</organism>
<dbReference type="RefSeq" id="WP_009020900.1">
    <property type="nucleotide sequence ID" value="NZ_DS999411.1"/>
</dbReference>
<dbReference type="InterPro" id="IPR036291">
    <property type="entry name" value="NAD(P)-bd_dom_sf"/>
</dbReference>
<reference evidence="3" key="1">
    <citation type="journal article" date="2013" name="BMC Microbiol.">
        <title>Taxonomy and evolution of bacteriochlorophyll a-containing members of the OM60/NOR5 clade of marine gammaproteobacteria: description of Luminiphilus syltensis gen. nov., sp. nov., reclassification of Haliea rubra as Pseudohaliea rubra gen. nov., comb. nov., and emendation of Chromatocurvus halotolerans.</title>
        <authorList>
            <person name="Spring S."/>
            <person name="Riedel T."/>
            <person name="Sproer C."/>
            <person name="Yan S."/>
            <person name="Harder J."/>
            <person name="Fuchs B.M."/>
        </authorList>
    </citation>
    <scope>NUCLEOTIDE SEQUENCE [LARGE SCALE GENOMIC DNA]</scope>
    <source>
        <strain evidence="3">NOR51-B</strain>
    </source>
</reference>
<dbReference type="STRING" id="565045.NOR51B_2104"/>
<dbReference type="Gene3D" id="3.40.50.720">
    <property type="entry name" value="NAD(P)-binding Rossmann-like Domain"/>
    <property type="match status" value="1"/>
</dbReference>
<feature type="domain" description="NAD-dependent epimerase/dehydratase" evidence="1">
    <location>
        <begin position="12"/>
        <end position="187"/>
    </location>
</feature>
<dbReference type="GO" id="GO:0005737">
    <property type="term" value="C:cytoplasm"/>
    <property type="evidence" value="ECO:0007669"/>
    <property type="project" value="TreeGrafter"/>
</dbReference>
<evidence type="ECO:0000313" key="2">
    <source>
        <dbReference type="EMBL" id="EED36156.1"/>
    </source>
</evidence>
<dbReference type="PANTHER" id="PTHR48079">
    <property type="entry name" value="PROTEIN YEEZ"/>
    <property type="match status" value="1"/>
</dbReference>
<gene>
    <name evidence="2" type="ORF">NOR51B_2104</name>
</gene>
<dbReference type="SUPFAM" id="SSF51735">
    <property type="entry name" value="NAD(P)-binding Rossmann-fold domains"/>
    <property type="match status" value="1"/>
</dbReference>
<dbReference type="Proteomes" id="UP000004699">
    <property type="component" value="Unassembled WGS sequence"/>
</dbReference>
<dbReference type="Pfam" id="PF01370">
    <property type="entry name" value="Epimerase"/>
    <property type="match status" value="1"/>
</dbReference>
<dbReference type="GO" id="GO:0004029">
    <property type="term" value="F:aldehyde dehydrogenase (NAD+) activity"/>
    <property type="evidence" value="ECO:0007669"/>
    <property type="project" value="TreeGrafter"/>
</dbReference>
<dbReference type="InterPro" id="IPR001509">
    <property type="entry name" value="Epimerase_deHydtase"/>
</dbReference>
<evidence type="ECO:0000313" key="3">
    <source>
        <dbReference type="Proteomes" id="UP000004699"/>
    </source>
</evidence>
<sequence length="286" mass="31429">MAKPHCLLLGCGDVGTRVGLELAASGWQISALRRSPDQLPREFRRLEGDYTRSGGLSSLADEAPDFIVFTPLPTSRDIAGYERGYWHSLSVLAQTAVMRCCQRLFFVSSTRVYGDADGGWVDEQSPIDTSDPRSAAIIEGENAARALGACTVIRPSGLYGSPPGRLLQQVAQGAVSNNTTQFSNRIHREDLAGVLSSLLRQSAANQELPETLIASDDAPCSAAEIQGWLADQLGVKNPTLSTPTAPRKNRRCSNRRLHETGYRLRYPSYREGYRELIDSYREQRAQ</sequence>